<dbReference type="PANTHER" id="PTHR13049">
    <property type="entry name" value="DUF814-RELATED"/>
    <property type="match status" value="1"/>
</dbReference>
<gene>
    <name evidence="4" type="ORF">C2E20_3321</name>
</gene>
<dbReference type="Proteomes" id="UP000239649">
    <property type="component" value="Unassembled WGS sequence"/>
</dbReference>
<comment type="caution">
    <text evidence="4">The sequence shown here is derived from an EMBL/GenBank/DDBJ whole genome shotgun (WGS) entry which is preliminary data.</text>
</comment>
<dbReference type="AlphaFoldDB" id="A0A2P6VHE5"/>
<organism evidence="4 5">
    <name type="scientific">Micractinium conductrix</name>
    <dbReference type="NCBI Taxonomy" id="554055"/>
    <lineage>
        <taxon>Eukaryota</taxon>
        <taxon>Viridiplantae</taxon>
        <taxon>Chlorophyta</taxon>
        <taxon>core chlorophytes</taxon>
        <taxon>Trebouxiophyceae</taxon>
        <taxon>Chlorellales</taxon>
        <taxon>Chlorellaceae</taxon>
        <taxon>Chlorella clade</taxon>
        <taxon>Micractinium</taxon>
    </lineage>
</organism>
<keyword evidence="5" id="KW-1185">Reference proteome</keyword>
<evidence type="ECO:0000256" key="1">
    <source>
        <dbReference type="ARBA" id="ARBA00008998"/>
    </source>
</evidence>
<dbReference type="PANTHER" id="PTHR13049:SF2">
    <property type="entry name" value="COILED-COIL DOMAIN-CONTAINING PROTEIN 25"/>
    <property type="match status" value="1"/>
</dbReference>
<reference evidence="4 5" key="1">
    <citation type="journal article" date="2018" name="Plant J.">
        <title>Genome sequences of Chlorella sorokiniana UTEX 1602 and Micractinium conductrix SAG 241.80: implications to maltose excretion by a green alga.</title>
        <authorList>
            <person name="Arriola M.B."/>
            <person name="Velmurugan N."/>
            <person name="Zhang Y."/>
            <person name="Plunkett M.H."/>
            <person name="Hondzo H."/>
            <person name="Barney B.M."/>
        </authorList>
    </citation>
    <scope>NUCLEOTIDE SEQUENCE [LARGE SCALE GENOMIC DNA]</scope>
    <source>
        <strain evidence="4 5">SAG 241.80</strain>
    </source>
</reference>
<accession>A0A2P6VHE5</accession>
<sequence>MVFFFTPRGHGPGPDDWLLYMGVDKYENEDLIKYSLPTDVWFHVDALSSAHVYLRLPEGKSMGDIPKDTLEDACQLVKANSIVGNKQNNLAIVYTPASNLRKSSDMAVGQVGFHSDALVKKAHVARRLNEIVNRLNKTQVEKFPDLAAEKMAWEKEQTGKRKAESTAQRRTEKEEKDEQKRQQDMLDYKHIMREESMVTAGELREKYETAEDYEDDFM</sequence>
<feature type="domain" description="NFACT RNA-binding" evidence="3">
    <location>
        <begin position="1"/>
        <end position="114"/>
    </location>
</feature>
<dbReference type="InterPro" id="IPR039730">
    <property type="entry name" value="Jlp2/Ccd25"/>
</dbReference>
<evidence type="ECO:0000256" key="2">
    <source>
        <dbReference type="SAM" id="MobiDB-lite"/>
    </source>
</evidence>
<evidence type="ECO:0000259" key="3">
    <source>
        <dbReference type="Pfam" id="PF05670"/>
    </source>
</evidence>
<comment type="similarity">
    <text evidence="1">Belongs to the CCDC25 family.</text>
</comment>
<feature type="region of interest" description="Disordered" evidence="2">
    <location>
        <begin position="154"/>
        <end position="192"/>
    </location>
</feature>
<evidence type="ECO:0000313" key="5">
    <source>
        <dbReference type="Proteomes" id="UP000239649"/>
    </source>
</evidence>
<dbReference type="EMBL" id="LHPF02000007">
    <property type="protein sequence ID" value="PSC73498.1"/>
    <property type="molecule type" value="Genomic_DNA"/>
</dbReference>
<feature type="region of interest" description="Disordered" evidence="2">
    <location>
        <begin position="199"/>
        <end position="218"/>
    </location>
</feature>
<proteinExistence type="inferred from homology"/>
<protein>
    <submittedName>
        <fullName evidence="4">Coiled-coil domain-containing 25</fullName>
    </submittedName>
</protein>
<dbReference type="OrthoDB" id="200398at2759"/>
<dbReference type="Pfam" id="PF05670">
    <property type="entry name" value="NFACT-R_1"/>
    <property type="match status" value="1"/>
</dbReference>
<evidence type="ECO:0000313" key="4">
    <source>
        <dbReference type="EMBL" id="PSC73498.1"/>
    </source>
</evidence>
<feature type="compositionally biased region" description="Basic and acidic residues" evidence="2">
    <location>
        <begin position="199"/>
        <end position="209"/>
    </location>
</feature>
<name>A0A2P6VHE5_9CHLO</name>
<dbReference type="InterPro" id="IPR008532">
    <property type="entry name" value="NFACT_RNA-bd"/>
</dbReference>